<dbReference type="SUPFAM" id="SSF81383">
    <property type="entry name" value="F-box domain"/>
    <property type="match status" value="1"/>
</dbReference>
<dbReference type="RefSeq" id="XP_044442002.1">
    <property type="nucleotide sequence ID" value="XM_044586067.1"/>
</dbReference>
<reference evidence="2" key="1">
    <citation type="submission" date="2018-08" db="EMBL/GenBank/DDBJ databases">
        <authorList>
            <person name="Rossello M."/>
        </authorList>
    </citation>
    <scope>NUCLEOTIDE SEQUENCE [LARGE SCALE GENOMIC DNA]</scope>
    <source>
        <strain evidence="2">cv. Chinese Spring</strain>
    </source>
</reference>
<sequence length="412" mass="46092">MSPSLPPATRSPWASLPEDMIRLVAGRLLAGDLTDYVRLRAVCTNWRSSTVSPRGRGVIDPRFHPRRWMMFAEGHGLHPGHENLCGHVRFFNLDSGIFVRVRLPLLTDHCVLDSVEGLLVLQRDEDTAIRLLHPFTGDIVELPPLTSLAMQLKADYTQATKLKLMRDMSASISVAADGVVRVMVLIGTTWAAVATSQDTEWTMLPWRIPGHYQPLSSGGKQYLVHDTFFEDSPEVSQIFQMEAHLQDAPKLIAAIPKKKLAYPLYLVECDSEVLVVGHKDRSFTHLAVHRLSDLVSGRYVPVKGIGDKVIFVGGRALCVSSKILLPPTTGDAVIYRRPRELTFSQYCLGSSTWSLATDECSMSMSGLTQGPCSLIPHVFTCCSRRHWNKGLMYWRDNEPLTWKVNQKFRDGA</sequence>
<evidence type="ECO:0000259" key="1">
    <source>
        <dbReference type="Pfam" id="PF03478"/>
    </source>
</evidence>
<dbReference type="Gramene" id="TraesCS7D02G063700.1">
    <property type="protein sequence ID" value="TraesCS7D02G063700.1"/>
    <property type="gene ID" value="TraesCS7D02G063700"/>
</dbReference>
<dbReference type="KEGG" id="taes:123168191"/>
<name>A0A3B6TCK7_WHEAT</name>
<feature type="domain" description="KIB1-4 beta-propeller" evidence="1">
    <location>
        <begin position="90"/>
        <end position="322"/>
    </location>
</feature>
<dbReference type="Pfam" id="PF03478">
    <property type="entry name" value="Beta-prop_KIB1-4"/>
    <property type="match status" value="1"/>
</dbReference>
<dbReference type="EnsemblPlants" id="TraesCS7D02G063700.1">
    <property type="protein sequence ID" value="TraesCS7D02G063700.1"/>
    <property type="gene ID" value="TraesCS7D02G063700"/>
</dbReference>
<dbReference type="PANTHER" id="PTHR33165">
    <property type="entry name" value="F-BOX DOMAIN CONTAINING PROTEIN-LIKE-RELATED"/>
    <property type="match status" value="1"/>
</dbReference>
<reference evidence="2" key="2">
    <citation type="submission" date="2018-10" db="UniProtKB">
        <authorList>
            <consortium name="EnsemblPlants"/>
        </authorList>
    </citation>
    <scope>IDENTIFICATION</scope>
</reference>
<dbReference type="Gramene" id="TraesPARA_EIv1.0_2518030.1">
    <property type="protein sequence ID" value="TraesPARA_EIv1.0_2518030.1.CDS"/>
    <property type="gene ID" value="TraesPARA_EIv1.0_2518030"/>
</dbReference>
<accession>A0A3B6TCK7</accession>
<dbReference type="Gramene" id="TraesCS7D03G0143100.1">
    <property type="protein sequence ID" value="TraesCS7D03G0143100.1.CDS"/>
    <property type="gene ID" value="TraesCS7D03G0143100"/>
</dbReference>
<dbReference type="AlphaFoldDB" id="A0A3B6TCK7"/>
<dbReference type="OrthoDB" id="667156at2759"/>
<dbReference type="InterPro" id="IPR005174">
    <property type="entry name" value="KIB1-4_b-propeller"/>
</dbReference>
<dbReference type="RefSeq" id="XP_044442001.1">
    <property type="nucleotide sequence ID" value="XM_044586066.1"/>
</dbReference>
<protein>
    <recommendedName>
        <fullName evidence="1">KIB1-4 beta-propeller domain-containing protein</fullName>
    </recommendedName>
</protein>
<gene>
    <name evidence="2" type="primary">LOC123168191</name>
</gene>
<dbReference type="GeneID" id="123168191"/>
<dbReference type="OMA" id="GHENLCG"/>
<evidence type="ECO:0000313" key="3">
    <source>
        <dbReference type="Proteomes" id="UP000019116"/>
    </source>
</evidence>
<dbReference type="InterPro" id="IPR036047">
    <property type="entry name" value="F-box-like_dom_sf"/>
</dbReference>
<dbReference type="Proteomes" id="UP000019116">
    <property type="component" value="Chromosome 7D"/>
</dbReference>
<proteinExistence type="predicted"/>
<organism evidence="2">
    <name type="scientific">Triticum aestivum</name>
    <name type="common">Wheat</name>
    <dbReference type="NCBI Taxonomy" id="4565"/>
    <lineage>
        <taxon>Eukaryota</taxon>
        <taxon>Viridiplantae</taxon>
        <taxon>Streptophyta</taxon>
        <taxon>Embryophyta</taxon>
        <taxon>Tracheophyta</taxon>
        <taxon>Spermatophyta</taxon>
        <taxon>Magnoliopsida</taxon>
        <taxon>Liliopsida</taxon>
        <taxon>Poales</taxon>
        <taxon>Poaceae</taxon>
        <taxon>BOP clade</taxon>
        <taxon>Pooideae</taxon>
        <taxon>Triticodae</taxon>
        <taxon>Triticeae</taxon>
        <taxon>Triticinae</taxon>
        <taxon>Triticum</taxon>
    </lineage>
</organism>
<evidence type="ECO:0000313" key="2">
    <source>
        <dbReference type="EnsemblPlants" id="TraesCS7D02G063700.1"/>
    </source>
</evidence>
<dbReference type="PANTHER" id="PTHR33165:SF53">
    <property type="entry name" value="OS04G0486300 PROTEIN"/>
    <property type="match status" value="1"/>
</dbReference>
<keyword evidence="3" id="KW-1185">Reference proteome</keyword>